<evidence type="ECO:0000256" key="1">
    <source>
        <dbReference type="ARBA" id="ARBA00004613"/>
    </source>
</evidence>
<comment type="similarity">
    <text evidence="2 8">Belongs to the protease inhibitor I16 (SSI) family.</text>
</comment>
<feature type="domain" description="Subtilisin inhibitor" evidence="10">
    <location>
        <begin position="51"/>
        <end position="136"/>
    </location>
</feature>
<keyword evidence="12" id="KW-1185">Reference proteome</keyword>
<keyword evidence="7" id="KW-1015">Disulfide bond</keyword>
<name>A0ABN3GL27_9ACTN</name>
<keyword evidence="4" id="KW-0964">Secreted</keyword>
<evidence type="ECO:0000256" key="8">
    <source>
        <dbReference type="RuleBase" id="RU003471"/>
    </source>
</evidence>
<proteinExistence type="inferred from homology"/>
<evidence type="ECO:0000256" key="4">
    <source>
        <dbReference type="ARBA" id="ARBA00022525"/>
    </source>
</evidence>
<dbReference type="InterPro" id="IPR023549">
    <property type="entry name" value="Subtilisin_inhibitor"/>
</dbReference>
<evidence type="ECO:0000256" key="5">
    <source>
        <dbReference type="ARBA" id="ARBA00022690"/>
    </source>
</evidence>
<dbReference type="InterPro" id="IPR000691">
    <property type="entry name" value="Prot_inh_I16_SSI"/>
</dbReference>
<comment type="subunit">
    <text evidence="3">Homodimer.</text>
</comment>
<dbReference type="EMBL" id="BAAARV010000033">
    <property type="protein sequence ID" value="GAA2354593.1"/>
    <property type="molecule type" value="Genomic_DNA"/>
</dbReference>
<evidence type="ECO:0000256" key="6">
    <source>
        <dbReference type="ARBA" id="ARBA00022900"/>
    </source>
</evidence>
<dbReference type="Gene3D" id="3.30.350.10">
    <property type="entry name" value="Subtilisin inhibitor-like"/>
    <property type="match status" value="1"/>
</dbReference>
<sequence>MATAVALLAAVGAAGTAQAATTGPAVAREAAGDAGALYGGGAAQAGARPGTSLVLTVAKGESTRPVQRRAVLTCQPAGGSHRQARDACAQLAKVGGRFERLQLDGGACTMQYDPVTVTANGSWKGRKVAYRHTFGNACTLATTTGAVFSL</sequence>
<keyword evidence="9" id="KW-0732">Signal</keyword>
<dbReference type="SUPFAM" id="SSF55399">
    <property type="entry name" value="Subtilisin inhibitor"/>
    <property type="match status" value="1"/>
</dbReference>
<organism evidence="11 12">
    <name type="scientific">Dactylosporangium salmoneum</name>
    <dbReference type="NCBI Taxonomy" id="53361"/>
    <lineage>
        <taxon>Bacteria</taxon>
        <taxon>Bacillati</taxon>
        <taxon>Actinomycetota</taxon>
        <taxon>Actinomycetes</taxon>
        <taxon>Micromonosporales</taxon>
        <taxon>Micromonosporaceae</taxon>
        <taxon>Dactylosporangium</taxon>
    </lineage>
</organism>
<dbReference type="InterPro" id="IPR036819">
    <property type="entry name" value="Subtilisin_inhibitor-like_sf"/>
</dbReference>
<evidence type="ECO:0000259" key="10">
    <source>
        <dbReference type="Pfam" id="PF00720"/>
    </source>
</evidence>
<feature type="chain" id="PRO_5047513512" description="Subtilisin inhibitor domain-containing protein" evidence="9">
    <location>
        <begin position="20"/>
        <end position="150"/>
    </location>
</feature>
<gene>
    <name evidence="11" type="ORF">GCM10010170_046750</name>
</gene>
<evidence type="ECO:0000256" key="9">
    <source>
        <dbReference type="SAM" id="SignalP"/>
    </source>
</evidence>
<evidence type="ECO:0000313" key="11">
    <source>
        <dbReference type="EMBL" id="GAA2354593.1"/>
    </source>
</evidence>
<comment type="caution">
    <text evidence="11">The sequence shown here is derived from an EMBL/GenBank/DDBJ whole genome shotgun (WGS) entry which is preliminary data.</text>
</comment>
<feature type="signal peptide" evidence="9">
    <location>
        <begin position="1"/>
        <end position="19"/>
    </location>
</feature>
<dbReference type="Pfam" id="PF00720">
    <property type="entry name" value="SSI"/>
    <property type="match status" value="1"/>
</dbReference>
<evidence type="ECO:0000256" key="7">
    <source>
        <dbReference type="ARBA" id="ARBA00023157"/>
    </source>
</evidence>
<evidence type="ECO:0000256" key="3">
    <source>
        <dbReference type="ARBA" id="ARBA00011738"/>
    </source>
</evidence>
<comment type="subcellular location">
    <subcellularLocation>
        <location evidence="1">Secreted</location>
    </subcellularLocation>
</comment>
<keyword evidence="6 8" id="KW-0722">Serine protease inhibitor</keyword>
<dbReference type="PRINTS" id="PR00294">
    <property type="entry name" value="SSBTLNINHBTR"/>
</dbReference>
<accession>A0ABN3GL27</accession>
<evidence type="ECO:0000256" key="2">
    <source>
        <dbReference type="ARBA" id="ARBA00010472"/>
    </source>
</evidence>
<dbReference type="Proteomes" id="UP001501444">
    <property type="component" value="Unassembled WGS sequence"/>
</dbReference>
<reference evidence="11 12" key="1">
    <citation type="journal article" date="2019" name="Int. J. Syst. Evol. Microbiol.">
        <title>The Global Catalogue of Microorganisms (GCM) 10K type strain sequencing project: providing services to taxonomists for standard genome sequencing and annotation.</title>
        <authorList>
            <consortium name="The Broad Institute Genomics Platform"/>
            <consortium name="The Broad Institute Genome Sequencing Center for Infectious Disease"/>
            <person name="Wu L."/>
            <person name="Ma J."/>
        </authorList>
    </citation>
    <scope>NUCLEOTIDE SEQUENCE [LARGE SCALE GENOMIC DNA]</scope>
    <source>
        <strain evidence="11 12">JCM 3272</strain>
    </source>
</reference>
<protein>
    <recommendedName>
        <fullName evidence="10">Subtilisin inhibitor domain-containing protein</fullName>
    </recommendedName>
</protein>
<keyword evidence="5 8" id="KW-0646">Protease inhibitor</keyword>
<evidence type="ECO:0000313" key="12">
    <source>
        <dbReference type="Proteomes" id="UP001501444"/>
    </source>
</evidence>